<keyword evidence="1" id="KW-0479">Metal-binding</keyword>
<evidence type="ECO:0000256" key="1">
    <source>
        <dbReference type="ARBA" id="ARBA00022723"/>
    </source>
</evidence>
<proteinExistence type="predicted"/>
<dbReference type="EMBL" id="BQXS01007329">
    <property type="protein sequence ID" value="GKT27172.1"/>
    <property type="molecule type" value="Genomic_DNA"/>
</dbReference>
<reference evidence="5" key="1">
    <citation type="submission" date="2022-03" db="EMBL/GenBank/DDBJ databases">
        <title>Draft genome sequence of Aduncisulcus paluster, a free-living microaerophilic Fornicata.</title>
        <authorList>
            <person name="Yuyama I."/>
            <person name="Kume K."/>
            <person name="Tamura T."/>
            <person name="Inagaki Y."/>
            <person name="Hashimoto T."/>
        </authorList>
    </citation>
    <scope>NUCLEOTIDE SEQUENCE</scope>
    <source>
        <strain evidence="5">NY0171</strain>
    </source>
</reference>
<keyword evidence="3" id="KW-0411">Iron-sulfur</keyword>
<dbReference type="Pfam" id="PF12837">
    <property type="entry name" value="Fer4_6"/>
    <property type="match status" value="1"/>
</dbReference>
<evidence type="ECO:0000313" key="6">
    <source>
        <dbReference type="Proteomes" id="UP001057375"/>
    </source>
</evidence>
<evidence type="ECO:0000256" key="2">
    <source>
        <dbReference type="ARBA" id="ARBA00023004"/>
    </source>
</evidence>
<dbReference type="InterPro" id="IPR017896">
    <property type="entry name" value="4Fe4S_Fe-S-bd"/>
</dbReference>
<dbReference type="Pfam" id="PF10588">
    <property type="entry name" value="NADH-G_4Fe-4S_3"/>
    <property type="match status" value="1"/>
</dbReference>
<protein>
    <submittedName>
        <fullName evidence="5">2Fe-2S iron-sulfur cluster binding domain-containing protein</fullName>
    </submittedName>
</protein>
<organism evidence="5 6">
    <name type="scientific">Aduncisulcus paluster</name>
    <dbReference type="NCBI Taxonomy" id="2918883"/>
    <lineage>
        <taxon>Eukaryota</taxon>
        <taxon>Metamonada</taxon>
        <taxon>Carpediemonas-like organisms</taxon>
        <taxon>Aduncisulcus</taxon>
    </lineage>
</organism>
<keyword evidence="2" id="KW-0408">Iron</keyword>
<evidence type="ECO:0000313" key="5">
    <source>
        <dbReference type="EMBL" id="GKT27172.1"/>
    </source>
</evidence>
<dbReference type="Proteomes" id="UP001057375">
    <property type="component" value="Unassembled WGS sequence"/>
</dbReference>
<comment type="caution">
    <text evidence="5">The sequence shown here is derived from an EMBL/GenBank/DDBJ whole genome shotgun (WGS) entry which is preliminary data.</text>
</comment>
<evidence type="ECO:0000256" key="3">
    <source>
        <dbReference type="ARBA" id="ARBA00023014"/>
    </source>
</evidence>
<dbReference type="SUPFAM" id="SSF54862">
    <property type="entry name" value="4Fe-4S ferredoxins"/>
    <property type="match status" value="1"/>
</dbReference>
<feature type="domain" description="4Fe-4S ferredoxin-type" evidence="4">
    <location>
        <begin position="39"/>
        <end position="69"/>
    </location>
</feature>
<accession>A0ABQ5K3Q3</accession>
<gene>
    <name evidence="5" type="ORF">ADUPG1_004738</name>
</gene>
<name>A0ABQ5K3Q3_9EUKA</name>
<dbReference type="Gene3D" id="3.30.70.20">
    <property type="match status" value="1"/>
</dbReference>
<keyword evidence="6" id="KW-1185">Reference proteome</keyword>
<dbReference type="PROSITE" id="PS51379">
    <property type="entry name" value="4FE4S_FER_2"/>
    <property type="match status" value="1"/>
</dbReference>
<dbReference type="InterPro" id="IPR019574">
    <property type="entry name" value="NADH_UbQ_OxRdtase_Gsu_4Fe4S-bd"/>
</dbReference>
<sequence>MTCYRSKNCELQNLSEELGITDVSFEGAKREAVVDSASASIVRDASKCILCGRCVAACKKTQGLSVLDFQNRGFETT</sequence>
<feature type="non-terminal residue" evidence="5">
    <location>
        <position position="77"/>
    </location>
</feature>
<evidence type="ECO:0000259" key="4">
    <source>
        <dbReference type="PROSITE" id="PS51379"/>
    </source>
</evidence>